<evidence type="ECO:0000256" key="4">
    <source>
        <dbReference type="ARBA" id="ARBA00022989"/>
    </source>
</evidence>
<protein>
    <submittedName>
        <fullName evidence="7">Fer-1-like 6</fullName>
    </submittedName>
</protein>
<feature type="non-terminal residue" evidence="7">
    <location>
        <position position="1"/>
    </location>
</feature>
<dbReference type="PANTHER" id="PTHR12546">
    <property type="entry name" value="FER-1-LIKE"/>
    <property type="match status" value="1"/>
</dbReference>
<dbReference type="Proteomes" id="UP000053330">
    <property type="component" value="Unassembled WGS sequence"/>
</dbReference>
<keyword evidence="8" id="KW-1185">Reference proteome</keyword>
<comment type="subcellular location">
    <subcellularLocation>
        <location evidence="1">Membrane</location>
    </subcellularLocation>
</comment>
<keyword evidence="2" id="KW-0812">Transmembrane</keyword>
<name>A0A091KNS8_9AVES</name>
<dbReference type="GO" id="GO:0007009">
    <property type="term" value="P:plasma membrane organization"/>
    <property type="evidence" value="ECO:0007669"/>
    <property type="project" value="TreeGrafter"/>
</dbReference>
<dbReference type="PANTHER" id="PTHR12546:SF37">
    <property type="entry name" value="FER-1-LIKE 6 (C. ELEGANS)"/>
    <property type="match status" value="1"/>
</dbReference>
<feature type="non-terminal residue" evidence="7">
    <location>
        <position position="53"/>
    </location>
</feature>
<dbReference type="InterPro" id="IPR037721">
    <property type="entry name" value="Ferlin"/>
</dbReference>
<reference evidence="7 8" key="1">
    <citation type="submission" date="2014-04" db="EMBL/GenBank/DDBJ databases">
        <title>Genome evolution of avian class.</title>
        <authorList>
            <person name="Zhang G."/>
            <person name="Li C."/>
        </authorList>
    </citation>
    <scope>NUCLEOTIDE SEQUENCE [LARGE SCALE GENOMIC DNA]</scope>
    <source>
        <strain evidence="7">BGI_N324</strain>
    </source>
</reference>
<organism evidence="7 8">
    <name type="scientific">Chlamydotis macqueenii</name>
    <name type="common">Macqueen's bustard</name>
    <dbReference type="NCBI Taxonomy" id="187382"/>
    <lineage>
        <taxon>Eukaryota</taxon>
        <taxon>Metazoa</taxon>
        <taxon>Chordata</taxon>
        <taxon>Craniata</taxon>
        <taxon>Vertebrata</taxon>
        <taxon>Euteleostomi</taxon>
        <taxon>Archelosauria</taxon>
        <taxon>Archosauria</taxon>
        <taxon>Dinosauria</taxon>
        <taxon>Saurischia</taxon>
        <taxon>Theropoda</taxon>
        <taxon>Coelurosauria</taxon>
        <taxon>Aves</taxon>
        <taxon>Neognathae</taxon>
        <taxon>Neoaves</taxon>
        <taxon>Otidimorphae</taxon>
        <taxon>Otidiformes</taxon>
        <taxon>Otididae</taxon>
        <taxon>Chlamydotis</taxon>
    </lineage>
</organism>
<gene>
    <name evidence="7" type="ORF">N324_04340</name>
</gene>
<dbReference type="GO" id="GO:0016020">
    <property type="term" value="C:membrane"/>
    <property type="evidence" value="ECO:0007669"/>
    <property type="project" value="UniProtKB-SubCell"/>
</dbReference>
<evidence type="ECO:0000256" key="3">
    <source>
        <dbReference type="ARBA" id="ARBA00022737"/>
    </source>
</evidence>
<dbReference type="Pfam" id="PF08150">
    <property type="entry name" value="FerB"/>
    <property type="match status" value="1"/>
</dbReference>
<evidence type="ECO:0000259" key="6">
    <source>
        <dbReference type="SMART" id="SM01201"/>
    </source>
</evidence>
<accession>A0A091KNS8</accession>
<keyword evidence="5" id="KW-0472">Membrane</keyword>
<dbReference type="EMBL" id="KK750538">
    <property type="protein sequence ID" value="KFP41652.1"/>
    <property type="molecule type" value="Genomic_DNA"/>
</dbReference>
<evidence type="ECO:0000256" key="5">
    <source>
        <dbReference type="ARBA" id="ARBA00023136"/>
    </source>
</evidence>
<evidence type="ECO:0000256" key="2">
    <source>
        <dbReference type="ARBA" id="ARBA00022692"/>
    </source>
</evidence>
<evidence type="ECO:0000256" key="1">
    <source>
        <dbReference type="ARBA" id="ARBA00004370"/>
    </source>
</evidence>
<dbReference type="AlphaFoldDB" id="A0A091KNS8"/>
<feature type="domain" description="Ferlin B-domain" evidence="6">
    <location>
        <begin position="2"/>
        <end position="52"/>
    </location>
</feature>
<proteinExistence type="predicted"/>
<dbReference type="SMART" id="SM01201">
    <property type="entry name" value="FerB"/>
    <property type="match status" value="1"/>
</dbReference>
<evidence type="ECO:0000313" key="7">
    <source>
        <dbReference type="EMBL" id="KFP41652.1"/>
    </source>
</evidence>
<sequence length="53" mass="6046">QPQNTVPDVFIWMLSSNKRVAYARVPAKNILYSPATEQRGKDCGKIKTHFLKV</sequence>
<keyword evidence="4" id="KW-1133">Transmembrane helix</keyword>
<keyword evidence="3" id="KW-0677">Repeat</keyword>
<dbReference type="InterPro" id="IPR012561">
    <property type="entry name" value="Ferlin_B-domain"/>
</dbReference>
<evidence type="ECO:0000313" key="8">
    <source>
        <dbReference type="Proteomes" id="UP000053330"/>
    </source>
</evidence>